<dbReference type="Gramene" id="Psat06G0163500-T1">
    <property type="protein sequence ID" value="KAI5395105.1"/>
    <property type="gene ID" value="KIW84_061635"/>
</dbReference>
<accession>A0A9D5A770</accession>
<evidence type="ECO:0000313" key="1">
    <source>
        <dbReference type="EMBL" id="KAI5395105.1"/>
    </source>
</evidence>
<name>A0A9D5A770_PEA</name>
<reference evidence="1 2" key="1">
    <citation type="journal article" date="2022" name="Nat. Genet.">
        <title>Improved pea reference genome and pan-genome highlight genomic features and evolutionary characteristics.</title>
        <authorList>
            <person name="Yang T."/>
            <person name="Liu R."/>
            <person name="Luo Y."/>
            <person name="Hu S."/>
            <person name="Wang D."/>
            <person name="Wang C."/>
            <person name="Pandey M.K."/>
            <person name="Ge S."/>
            <person name="Xu Q."/>
            <person name="Li N."/>
            <person name="Li G."/>
            <person name="Huang Y."/>
            <person name="Saxena R.K."/>
            <person name="Ji Y."/>
            <person name="Li M."/>
            <person name="Yan X."/>
            <person name="He Y."/>
            <person name="Liu Y."/>
            <person name="Wang X."/>
            <person name="Xiang C."/>
            <person name="Varshney R.K."/>
            <person name="Ding H."/>
            <person name="Gao S."/>
            <person name="Zong X."/>
        </authorList>
    </citation>
    <scope>NUCLEOTIDE SEQUENCE [LARGE SCALE GENOMIC DNA]</scope>
    <source>
        <strain evidence="1 2">cv. Zhongwan 6</strain>
    </source>
</reference>
<keyword evidence="2" id="KW-1185">Reference proteome</keyword>
<evidence type="ECO:0000313" key="2">
    <source>
        <dbReference type="Proteomes" id="UP001058974"/>
    </source>
</evidence>
<proteinExistence type="predicted"/>
<dbReference type="AlphaFoldDB" id="A0A9D5A770"/>
<dbReference type="EMBL" id="JAMSHJ010000006">
    <property type="protein sequence ID" value="KAI5395105.1"/>
    <property type="molecule type" value="Genomic_DNA"/>
</dbReference>
<comment type="caution">
    <text evidence="1">The sequence shown here is derived from an EMBL/GenBank/DDBJ whole genome shotgun (WGS) entry which is preliminary data.</text>
</comment>
<dbReference type="Proteomes" id="UP001058974">
    <property type="component" value="Chromosome 6"/>
</dbReference>
<organism evidence="1 2">
    <name type="scientific">Pisum sativum</name>
    <name type="common">Garden pea</name>
    <name type="synonym">Lathyrus oleraceus</name>
    <dbReference type="NCBI Taxonomy" id="3888"/>
    <lineage>
        <taxon>Eukaryota</taxon>
        <taxon>Viridiplantae</taxon>
        <taxon>Streptophyta</taxon>
        <taxon>Embryophyta</taxon>
        <taxon>Tracheophyta</taxon>
        <taxon>Spermatophyta</taxon>
        <taxon>Magnoliopsida</taxon>
        <taxon>eudicotyledons</taxon>
        <taxon>Gunneridae</taxon>
        <taxon>Pentapetalae</taxon>
        <taxon>rosids</taxon>
        <taxon>fabids</taxon>
        <taxon>Fabales</taxon>
        <taxon>Fabaceae</taxon>
        <taxon>Papilionoideae</taxon>
        <taxon>50 kb inversion clade</taxon>
        <taxon>NPAAA clade</taxon>
        <taxon>Hologalegina</taxon>
        <taxon>IRL clade</taxon>
        <taxon>Fabeae</taxon>
        <taxon>Lathyrus</taxon>
    </lineage>
</organism>
<gene>
    <name evidence="1" type="ORF">KIW84_061635</name>
</gene>
<protein>
    <submittedName>
        <fullName evidence="1">Uncharacterized protein</fullName>
    </submittedName>
</protein>
<sequence length="315" mass="35488">MFSWMMEANGANKKVLPNSDVQAMTFGCLGPNRKVLPIDDIRRLRGGVKSLKGCSVRVWLGGDLGRAFFHGAAFDFAVVVDSRLSAKAWLEAVSPFEIESEDAGTYCVVITVRVINEWFAQWRLWLTELRVTVSPEKCTSFLINSGLMIGCKLRELGLLQVLFARGKERFSGVSGFEEPVKYQGVVDFVSDSGLFYQDLVRKFYAHFTILPSCAFSTTIRGTEIDMSLEDVSVCLGVPSEGERISHGFTPDTEGWENFNNLRFYFSLSRISEQEFYTRHARSNSTKLFLSSKNLSVSDHMLHYFLAYVLLPKGNN</sequence>